<reference evidence="2 3" key="1">
    <citation type="submission" date="2024-01" db="EMBL/GenBank/DDBJ databases">
        <title>A draft genome for the cacao thread blight pathogen Marasmiellus scandens.</title>
        <authorList>
            <person name="Baruah I.K."/>
            <person name="Leung J."/>
            <person name="Bukari Y."/>
            <person name="Amoako-Attah I."/>
            <person name="Meinhardt L.W."/>
            <person name="Bailey B.A."/>
            <person name="Cohen S.P."/>
        </authorList>
    </citation>
    <scope>NUCLEOTIDE SEQUENCE [LARGE SCALE GENOMIC DNA]</scope>
    <source>
        <strain evidence="2 3">GH-19</strain>
    </source>
</reference>
<organism evidence="2 3">
    <name type="scientific">Marasmiellus scandens</name>
    <dbReference type="NCBI Taxonomy" id="2682957"/>
    <lineage>
        <taxon>Eukaryota</taxon>
        <taxon>Fungi</taxon>
        <taxon>Dikarya</taxon>
        <taxon>Basidiomycota</taxon>
        <taxon>Agaricomycotina</taxon>
        <taxon>Agaricomycetes</taxon>
        <taxon>Agaricomycetidae</taxon>
        <taxon>Agaricales</taxon>
        <taxon>Marasmiineae</taxon>
        <taxon>Omphalotaceae</taxon>
        <taxon>Marasmiellus</taxon>
    </lineage>
</organism>
<dbReference type="InterPro" id="IPR046528">
    <property type="entry name" value="DUF6593"/>
</dbReference>
<dbReference type="Pfam" id="PF20236">
    <property type="entry name" value="DUF6593"/>
    <property type="match status" value="1"/>
</dbReference>
<evidence type="ECO:0000313" key="2">
    <source>
        <dbReference type="EMBL" id="KAK7437105.1"/>
    </source>
</evidence>
<name>A0ABR1ISG7_9AGAR</name>
<evidence type="ECO:0000313" key="3">
    <source>
        <dbReference type="Proteomes" id="UP001498398"/>
    </source>
</evidence>
<comment type="caution">
    <text evidence="2">The sequence shown here is derived from an EMBL/GenBank/DDBJ whole genome shotgun (WGS) entry which is preliminary data.</text>
</comment>
<protein>
    <recommendedName>
        <fullName evidence="1">DUF6593 domain-containing protein</fullName>
    </recommendedName>
</protein>
<dbReference type="EMBL" id="JBANRG010000088">
    <property type="protein sequence ID" value="KAK7437105.1"/>
    <property type="molecule type" value="Genomic_DNA"/>
</dbReference>
<keyword evidence="3" id="KW-1185">Reference proteome</keyword>
<proteinExistence type="predicted"/>
<dbReference type="Proteomes" id="UP001498398">
    <property type="component" value="Unassembled WGS sequence"/>
</dbReference>
<sequence>MELTLSERDITNTIFSSNGSAKYRTAKKAKAFGTAASTRIYKGTEQVGIVRLASWNKPDTVDVRGRTLNLYGTSFWSSSEAFTASDGRSYKWKLPGGTSFTLYSVENGHAKDRIAHYDHGSYGIFSRGRPPKLFIGSQGLHIADEIITTLVYMMRKLQQRRNSAAASSGAAGAAAAGASSC</sequence>
<feature type="domain" description="DUF6593" evidence="1">
    <location>
        <begin position="9"/>
        <end position="157"/>
    </location>
</feature>
<evidence type="ECO:0000259" key="1">
    <source>
        <dbReference type="Pfam" id="PF20236"/>
    </source>
</evidence>
<gene>
    <name evidence="2" type="ORF">VKT23_018731</name>
</gene>
<accession>A0ABR1ISG7</accession>